<dbReference type="CDD" id="cd20693">
    <property type="entry name" value="CdiI_EcoliA0-like"/>
    <property type="match status" value="1"/>
</dbReference>
<dbReference type="OrthoDB" id="6565706at2"/>
<dbReference type="AlphaFoldDB" id="A0A1I6UNN3"/>
<dbReference type="Pfam" id="PF24172">
    <property type="entry name" value="CdiI_ImmP"/>
    <property type="match status" value="1"/>
</dbReference>
<accession>A0A1I6UNN3</accession>
<evidence type="ECO:0000313" key="1">
    <source>
        <dbReference type="EMBL" id="SFT03050.1"/>
    </source>
</evidence>
<sequence length="126" mass="14516">MTLYEECLEALGEGVEILSKKDSEEIFEWFESNFFISYGRIDWEKSKGLTLINSLEELPKCIQNEMVFILWDEADTPVLKANFRTVLDVIDDVTAVSFDTWLVGRDSGYVVEYHHEGDITIAILDL</sequence>
<protein>
    <submittedName>
        <fullName evidence="1">Uncharacterized protein</fullName>
    </submittedName>
</protein>
<evidence type="ECO:0000313" key="2">
    <source>
        <dbReference type="Proteomes" id="UP000198660"/>
    </source>
</evidence>
<organism evidence="1 2">
    <name type="scientific">Marininema halotolerans</name>
    <dbReference type="NCBI Taxonomy" id="1155944"/>
    <lineage>
        <taxon>Bacteria</taxon>
        <taxon>Bacillati</taxon>
        <taxon>Bacillota</taxon>
        <taxon>Bacilli</taxon>
        <taxon>Bacillales</taxon>
        <taxon>Thermoactinomycetaceae</taxon>
        <taxon>Marininema</taxon>
    </lineage>
</organism>
<dbReference type="InterPro" id="IPR049585">
    <property type="entry name" value="CdiI_EcoliA0-like"/>
</dbReference>
<dbReference type="EMBL" id="FPAA01000018">
    <property type="protein sequence ID" value="SFT03050.1"/>
    <property type="molecule type" value="Genomic_DNA"/>
</dbReference>
<keyword evidence="2" id="KW-1185">Reference proteome</keyword>
<proteinExistence type="predicted"/>
<dbReference type="Proteomes" id="UP000198660">
    <property type="component" value="Unassembled WGS sequence"/>
</dbReference>
<name>A0A1I6UNN3_9BACL</name>
<gene>
    <name evidence="1" type="ORF">SAMN05444972_11852</name>
</gene>
<dbReference type="RefSeq" id="WP_091839698.1">
    <property type="nucleotide sequence ID" value="NZ_FPAA01000018.1"/>
</dbReference>
<reference evidence="2" key="1">
    <citation type="submission" date="2016-10" db="EMBL/GenBank/DDBJ databases">
        <authorList>
            <person name="Varghese N."/>
            <person name="Submissions S."/>
        </authorList>
    </citation>
    <scope>NUCLEOTIDE SEQUENCE [LARGE SCALE GENOMIC DNA]</scope>
    <source>
        <strain evidence="2">DSM 45789</strain>
    </source>
</reference>